<evidence type="ECO:0000256" key="10">
    <source>
        <dbReference type="ARBA" id="ARBA00022840"/>
    </source>
</evidence>
<dbReference type="GO" id="GO:0006744">
    <property type="term" value="P:ubiquinone biosynthetic process"/>
    <property type="evidence" value="ECO:0007669"/>
    <property type="project" value="UniProtKB-KW"/>
</dbReference>
<dbReference type="InterPro" id="IPR045308">
    <property type="entry name" value="UbiB_bact"/>
</dbReference>
<sequence length="522" mass="59543">MSIFLWGYYDLLRVGWVLVREGVIASLPSERLPFAVVIIKKMTFFLVRRKKKKCQRSDCLARALERLGPSYVKMGQFLATRPDIVGFKLAEDLSLLQDKMNFFSTDKAKSCVSSSLKCSIEKLYSHFDDPVAAASIAQVHPAIINDVDGCRKVAVKIIRPGVRQRFFRDIKTMYLVARIQERLMPSVKRLRLLEVVHTLEQVTKMEMDLRLEAAAFSEMAENIVSDQGFRVPKVDWSRTGRDVITMEWVEGIKISDTEKLRSLGYDLERLSVTLVQSFLLHTLRDGFFHADLHPGNLFIDSQECIVAVDMGITGRLGKRERRFLAEILYGFISRDYQRVANVHFEAGYVPRHHNVASFAQAIRAIGEPIHGQSSDAISMGQLLTMLFEITDLFDMMTRPELVMLQKTMVVVEGVARMLNPQFNMWVTSEPIVESWLRDYIGPKGKIACFQDGINEAVRLVQTTPHLSSSIEKVSKALLEASEKEDFFDFSKRKSSYRASSFLETIVVLSIFITLIYIIVTIR</sequence>
<organism evidence="15 16">
    <name type="scientific">Candidatus Liberibacter ctenarytainae</name>
    <dbReference type="NCBI Taxonomy" id="2020335"/>
    <lineage>
        <taxon>Bacteria</taxon>
        <taxon>Pseudomonadati</taxon>
        <taxon>Pseudomonadota</taxon>
        <taxon>Alphaproteobacteria</taxon>
        <taxon>Hyphomicrobiales</taxon>
        <taxon>Rhizobiaceae</taxon>
        <taxon>Liberibacter</taxon>
    </lineage>
</organism>
<dbReference type="PROSITE" id="PS50011">
    <property type="entry name" value="PROTEIN_KINASE_DOM"/>
    <property type="match status" value="1"/>
</dbReference>
<evidence type="ECO:0000256" key="13">
    <source>
        <dbReference type="SAM" id="Phobius"/>
    </source>
</evidence>
<protein>
    <submittedName>
        <fullName evidence="15">2-polyprenylphenol 6-hydroxylase</fullName>
    </submittedName>
</protein>
<evidence type="ECO:0000256" key="2">
    <source>
        <dbReference type="ARBA" id="ARBA00009670"/>
    </source>
</evidence>
<keyword evidence="5" id="KW-0808">Transferase</keyword>
<feature type="domain" description="Protein kinase" evidence="14">
    <location>
        <begin position="125"/>
        <end position="502"/>
    </location>
</feature>
<comment type="similarity">
    <text evidence="2">Belongs to the protein kinase superfamily. ADCK protein kinase family.</text>
</comment>
<proteinExistence type="inferred from homology"/>
<dbReference type="InterPro" id="IPR004147">
    <property type="entry name" value="ABC1_dom"/>
</dbReference>
<dbReference type="Proteomes" id="UP000736856">
    <property type="component" value="Unassembled WGS sequence"/>
</dbReference>
<evidence type="ECO:0000256" key="8">
    <source>
        <dbReference type="ARBA" id="ARBA00022741"/>
    </source>
</evidence>
<evidence type="ECO:0000256" key="6">
    <source>
        <dbReference type="ARBA" id="ARBA00022688"/>
    </source>
</evidence>
<keyword evidence="4" id="KW-0997">Cell inner membrane</keyword>
<evidence type="ECO:0000256" key="4">
    <source>
        <dbReference type="ARBA" id="ARBA00022519"/>
    </source>
</evidence>
<gene>
    <name evidence="15" type="primary">ubiB</name>
    <name evidence="15" type="ORF">EU981_02295</name>
</gene>
<dbReference type="SUPFAM" id="SSF56112">
    <property type="entry name" value="Protein kinase-like (PK-like)"/>
    <property type="match status" value="1"/>
</dbReference>
<keyword evidence="10" id="KW-0067">ATP-binding</keyword>
<evidence type="ECO:0000256" key="5">
    <source>
        <dbReference type="ARBA" id="ARBA00022679"/>
    </source>
</evidence>
<evidence type="ECO:0000256" key="1">
    <source>
        <dbReference type="ARBA" id="ARBA00005020"/>
    </source>
</evidence>
<dbReference type="InterPro" id="IPR000719">
    <property type="entry name" value="Prot_kinase_dom"/>
</dbReference>
<comment type="pathway">
    <text evidence="1">Cofactor biosynthesis; ubiquinone biosynthesis [regulation].</text>
</comment>
<evidence type="ECO:0000256" key="12">
    <source>
        <dbReference type="ARBA" id="ARBA00023136"/>
    </source>
</evidence>
<dbReference type="CDD" id="cd13972">
    <property type="entry name" value="UbiB"/>
    <property type="match status" value="1"/>
</dbReference>
<evidence type="ECO:0000256" key="3">
    <source>
        <dbReference type="ARBA" id="ARBA00022475"/>
    </source>
</evidence>
<evidence type="ECO:0000313" key="16">
    <source>
        <dbReference type="Proteomes" id="UP000736856"/>
    </source>
</evidence>
<evidence type="ECO:0000256" key="11">
    <source>
        <dbReference type="ARBA" id="ARBA00022989"/>
    </source>
</evidence>
<feature type="transmembrane region" description="Helical" evidence="13">
    <location>
        <begin position="501"/>
        <end position="521"/>
    </location>
</feature>
<comment type="caution">
    <text evidence="15">The sequence shown here is derived from an EMBL/GenBank/DDBJ whole genome shotgun (WGS) entry which is preliminary data.</text>
</comment>
<keyword evidence="11 13" id="KW-1133">Transmembrane helix</keyword>
<dbReference type="PANTHER" id="PTHR10566:SF113">
    <property type="entry name" value="PROTEIN ACTIVITY OF BC1 COMPLEX KINASE 7, CHLOROPLASTIC"/>
    <property type="match status" value="1"/>
</dbReference>
<dbReference type="GO" id="GO:0004672">
    <property type="term" value="F:protein kinase activity"/>
    <property type="evidence" value="ECO:0007669"/>
    <property type="project" value="InterPro"/>
</dbReference>
<dbReference type="InterPro" id="IPR010232">
    <property type="entry name" value="UbiB"/>
</dbReference>
<keyword evidence="12 13" id="KW-0472">Membrane</keyword>
<dbReference type="GO" id="GO:0005524">
    <property type="term" value="F:ATP binding"/>
    <property type="evidence" value="ECO:0007669"/>
    <property type="project" value="UniProtKB-KW"/>
</dbReference>
<keyword evidence="8" id="KW-0547">Nucleotide-binding</keyword>
<evidence type="ECO:0000313" key="15">
    <source>
        <dbReference type="EMBL" id="MBL0848916.1"/>
    </source>
</evidence>
<name>A0A937AQ65_9HYPH</name>
<keyword evidence="6" id="KW-0831">Ubiquinone biosynthesis</keyword>
<dbReference type="InterPro" id="IPR011009">
    <property type="entry name" value="Kinase-like_dom_sf"/>
</dbReference>
<dbReference type="InterPro" id="IPR050154">
    <property type="entry name" value="UbiB_kinase"/>
</dbReference>
<dbReference type="Pfam" id="PF03109">
    <property type="entry name" value="ABC1"/>
    <property type="match status" value="1"/>
</dbReference>
<dbReference type="NCBIfam" id="TIGR01982">
    <property type="entry name" value="UbiB"/>
    <property type="match status" value="1"/>
</dbReference>
<evidence type="ECO:0000259" key="14">
    <source>
        <dbReference type="PROSITE" id="PS50011"/>
    </source>
</evidence>
<keyword evidence="3" id="KW-1003">Cell membrane</keyword>
<evidence type="ECO:0000256" key="9">
    <source>
        <dbReference type="ARBA" id="ARBA00022777"/>
    </source>
</evidence>
<keyword evidence="9" id="KW-0418">Kinase</keyword>
<evidence type="ECO:0000256" key="7">
    <source>
        <dbReference type="ARBA" id="ARBA00022692"/>
    </source>
</evidence>
<dbReference type="AlphaFoldDB" id="A0A937AQ65"/>
<dbReference type="EMBL" id="SEOL01000003">
    <property type="protein sequence ID" value="MBL0848916.1"/>
    <property type="molecule type" value="Genomic_DNA"/>
</dbReference>
<reference evidence="15" key="1">
    <citation type="submission" date="2019-02" db="EMBL/GenBank/DDBJ databases">
        <title>A novel Candidatus Liberibacter species associated with the New Zealand native fuchsia psyllid, Ctenarytaina fuchsiae.</title>
        <authorList>
            <person name="Thompson S.M."/>
            <person name="Jorgensen N."/>
            <person name="David C."/>
            <person name="Bulman S.R."/>
            <person name="Smith G.R."/>
        </authorList>
    </citation>
    <scope>NUCLEOTIDE SEQUENCE</scope>
    <source>
        <strain evidence="15">Oxford</strain>
    </source>
</reference>
<keyword evidence="7 13" id="KW-0812">Transmembrane</keyword>
<dbReference type="PANTHER" id="PTHR10566">
    <property type="entry name" value="CHAPERONE-ACTIVITY OF BC1 COMPLEX CABC1 -RELATED"/>
    <property type="match status" value="1"/>
</dbReference>
<accession>A0A937AQ65</accession>